<gene>
    <name evidence="2" type="ORF">E2C01_018624</name>
</gene>
<protein>
    <submittedName>
        <fullName evidence="2">Uncharacterized protein</fullName>
    </submittedName>
</protein>
<feature type="region of interest" description="Disordered" evidence="1">
    <location>
        <begin position="50"/>
        <end position="74"/>
    </location>
</feature>
<evidence type="ECO:0000313" key="2">
    <source>
        <dbReference type="EMBL" id="MPC25507.1"/>
    </source>
</evidence>
<dbReference type="AlphaFoldDB" id="A0A5B7DWN7"/>
<name>A0A5B7DWN7_PORTR</name>
<accession>A0A5B7DWN7</accession>
<reference evidence="2 3" key="1">
    <citation type="submission" date="2019-05" db="EMBL/GenBank/DDBJ databases">
        <title>Another draft genome of Portunus trituberculatus and its Hox gene families provides insights of decapod evolution.</title>
        <authorList>
            <person name="Jeong J.-H."/>
            <person name="Song I."/>
            <person name="Kim S."/>
            <person name="Choi T."/>
            <person name="Kim D."/>
            <person name="Ryu S."/>
            <person name="Kim W."/>
        </authorList>
    </citation>
    <scope>NUCLEOTIDE SEQUENCE [LARGE SCALE GENOMIC DNA]</scope>
    <source>
        <tissue evidence="2">Muscle</tissue>
    </source>
</reference>
<evidence type="ECO:0000256" key="1">
    <source>
        <dbReference type="SAM" id="MobiDB-lite"/>
    </source>
</evidence>
<proteinExistence type="predicted"/>
<dbReference type="Proteomes" id="UP000324222">
    <property type="component" value="Unassembled WGS sequence"/>
</dbReference>
<dbReference type="EMBL" id="VSRR010001473">
    <property type="protein sequence ID" value="MPC25507.1"/>
    <property type="molecule type" value="Genomic_DNA"/>
</dbReference>
<organism evidence="2 3">
    <name type="scientific">Portunus trituberculatus</name>
    <name type="common">Swimming crab</name>
    <name type="synonym">Neptunus trituberculatus</name>
    <dbReference type="NCBI Taxonomy" id="210409"/>
    <lineage>
        <taxon>Eukaryota</taxon>
        <taxon>Metazoa</taxon>
        <taxon>Ecdysozoa</taxon>
        <taxon>Arthropoda</taxon>
        <taxon>Crustacea</taxon>
        <taxon>Multicrustacea</taxon>
        <taxon>Malacostraca</taxon>
        <taxon>Eumalacostraca</taxon>
        <taxon>Eucarida</taxon>
        <taxon>Decapoda</taxon>
        <taxon>Pleocyemata</taxon>
        <taxon>Brachyura</taxon>
        <taxon>Eubrachyura</taxon>
        <taxon>Portunoidea</taxon>
        <taxon>Portunidae</taxon>
        <taxon>Portuninae</taxon>
        <taxon>Portunus</taxon>
    </lineage>
</organism>
<evidence type="ECO:0000313" key="3">
    <source>
        <dbReference type="Proteomes" id="UP000324222"/>
    </source>
</evidence>
<keyword evidence="3" id="KW-1185">Reference proteome</keyword>
<sequence length="109" mass="12497">MELAKARLSLLLYRRSSNGEGHVRPPLGLTRPLRKRFPREGDKLHFTIQQGDEGPEAQEVKRSGRNILPRIPGQRTPPGHMVRIWRLKLWLAYTLPELLRGVIIAACKD</sequence>
<comment type="caution">
    <text evidence="2">The sequence shown here is derived from an EMBL/GenBank/DDBJ whole genome shotgun (WGS) entry which is preliminary data.</text>
</comment>